<dbReference type="Proteomes" id="UP001321473">
    <property type="component" value="Unassembled WGS sequence"/>
</dbReference>
<keyword evidence="3" id="KW-1185">Reference proteome</keyword>
<organism evidence="2 3">
    <name type="scientific">Amblyomma americanum</name>
    <name type="common">Lone star tick</name>
    <dbReference type="NCBI Taxonomy" id="6943"/>
    <lineage>
        <taxon>Eukaryota</taxon>
        <taxon>Metazoa</taxon>
        <taxon>Ecdysozoa</taxon>
        <taxon>Arthropoda</taxon>
        <taxon>Chelicerata</taxon>
        <taxon>Arachnida</taxon>
        <taxon>Acari</taxon>
        <taxon>Parasitiformes</taxon>
        <taxon>Ixodida</taxon>
        <taxon>Ixodoidea</taxon>
        <taxon>Ixodidae</taxon>
        <taxon>Amblyomminae</taxon>
        <taxon>Amblyomma</taxon>
    </lineage>
</organism>
<evidence type="ECO:0000256" key="1">
    <source>
        <dbReference type="SAM" id="MobiDB-lite"/>
    </source>
</evidence>
<protein>
    <submittedName>
        <fullName evidence="2">Uncharacterized protein</fullName>
    </submittedName>
</protein>
<feature type="non-terminal residue" evidence="2">
    <location>
        <position position="88"/>
    </location>
</feature>
<reference evidence="2 3" key="1">
    <citation type="journal article" date="2023" name="Arcadia Sci">
        <title>De novo assembly of a long-read Amblyomma americanum tick genome.</title>
        <authorList>
            <person name="Chou S."/>
            <person name="Poskanzer K.E."/>
            <person name="Rollins M."/>
            <person name="Thuy-Boun P.S."/>
        </authorList>
    </citation>
    <scope>NUCLEOTIDE SEQUENCE [LARGE SCALE GENOMIC DNA]</scope>
    <source>
        <strain evidence="2">F_SG_1</strain>
        <tissue evidence="2">Salivary glands</tissue>
    </source>
</reference>
<evidence type="ECO:0000313" key="3">
    <source>
        <dbReference type="Proteomes" id="UP001321473"/>
    </source>
</evidence>
<accession>A0AAQ4E657</accession>
<dbReference type="AlphaFoldDB" id="A0AAQ4E657"/>
<evidence type="ECO:0000313" key="2">
    <source>
        <dbReference type="EMBL" id="KAK8770180.1"/>
    </source>
</evidence>
<comment type="caution">
    <text evidence="2">The sequence shown here is derived from an EMBL/GenBank/DDBJ whole genome shotgun (WGS) entry which is preliminary data.</text>
</comment>
<gene>
    <name evidence="2" type="ORF">V5799_013353</name>
</gene>
<sequence>MARATGRSGNIGGPPRSHDLVASSQPAHWIVNKLTTAVLKPNCAVSWRHHQNAVQAYANRVNLIRAQYHHIDLAGGLDQTVEARPPLL</sequence>
<feature type="region of interest" description="Disordered" evidence="1">
    <location>
        <begin position="1"/>
        <end position="20"/>
    </location>
</feature>
<proteinExistence type="predicted"/>
<name>A0AAQ4E657_AMBAM</name>
<dbReference type="EMBL" id="JARKHS020021526">
    <property type="protein sequence ID" value="KAK8770180.1"/>
    <property type="molecule type" value="Genomic_DNA"/>
</dbReference>